<organism evidence="2">
    <name type="scientific">Companilactobacillus formosensis</name>
    <dbReference type="NCBI Taxonomy" id="1617889"/>
    <lineage>
        <taxon>Bacteria</taxon>
        <taxon>Bacillati</taxon>
        <taxon>Bacillota</taxon>
        <taxon>Bacilli</taxon>
        <taxon>Lactobacillales</taxon>
        <taxon>Lactobacillaceae</taxon>
        <taxon>Companilactobacillus</taxon>
    </lineage>
</organism>
<dbReference type="PANTHER" id="PTHR11695:SF294">
    <property type="entry name" value="RETICULON-4-INTERACTING PROTEIN 1, MITOCHONDRIAL"/>
    <property type="match status" value="1"/>
</dbReference>
<sequence length="336" mass="37101">MAKMKAFVAASKKAQPKLTKIDIPQIADNEVLVEVAAASINPVDQLYRLMQIGMQIKTEYPFTLGNDFSGTVVAKGKNVNKYQLGDQVYGRIKETNSGTFAEYVAIESQYIALIPQNISLIEAALIPLVGLTAYQALFDRLNLQAGQKIFINAGSGGVGSLAIQLAKAKGAYVATTISPKNKELVESLGADEIIDYHQTDFSKVLHDYDAVFDTHGKGDTTKALQILNPGGKLVTIAGIPTTKLVKERNLNLFRKLVIKLISRSIVKEVRRRKVSYQFLLMNPDGNQLQKLTELIEDNKVKPIVDRTFEFDQVEDALKYSDQGHNVGKVILTMKKD</sequence>
<comment type="caution">
    <text evidence="2">The sequence shown here is derived from an EMBL/GenBank/DDBJ whole genome shotgun (WGS) entry which is preliminary data.</text>
</comment>
<dbReference type="AlphaFoldDB" id="A0A2P4R7D2"/>
<protein>
    <submittedName>
        <fullName evidence="2">NADP-dependent oxidoreductase</fullName>
    </submittedName>
</protein>
<dbReference type="InterPro" id="IPR036291">
    <property type="entry name" value="NAD(P)-bd_dom_sf"/>
</dbReference>
<dbReference type="EMBL" id="PPWZ01000026">
    <property type="protein sequence ID" value="POH37169.1"/>
    <property type="molecule type" value="Genomic_DNA"/>
</dbReference>
<dbReference type="SMART" id="SM00829">
    <property type="entry name" value="PKS_ER"/>
    <property type="match status" value="1"/>
</dbReference>
<dbReference type="InterPro" id="IPR020843">
    <property type="entry name" value="ER"/>
</dbReference>
<dbReference type="SUPFAM" id="SSF50129">
    <property type="entry name" value="GroES-like"/>
    <property type="match status" value="1"/>
</dbReference>
<dbReference type="InterPro" id="IPR050700">
    <property type="entry name" value="YIM1/Zinc_Alcohol_DH_Fams"/>
</dbReference>
<dbReference type="InterPro" id="IPR011032">
    <property type="entry name" value="GroES-like_sf"/>
</dbReference>
<evidence type="ECO:0000313" key="2">
    <source>
        <dbReference type="EMBL" id="POH37169.1"/>
    </source>
</evidence>
<dbReference type="GO" id="GO:0016491">
    <property type="term" value="F:oxidoreductase activity"/>
    <property type="evidence" value="ECO:0007669"/>
    <property type="project" value="InterPro"/>
</dbReference>
<reference evidence="2" key="1">
    <citation type="submission" date="2018-01" db="EMBL/GenBank/DDBJ databases">
        <title>Genome sequnecing of Lactobacillus formosensis KACC 18721.</title>
        <authorList>
            <person name="Kim S.-J."/>
            <person name="Heo J."/>
        </authorList>
    </citation>
    <scope>NUCLEOTIDE SEQUENCE</scope>
    <source>
        <strain evidence="2">KACC 18721</strain>
    </source>
</reference>
<dbReference type="Gene3D" id="3.40.50.720">
    <property type="entry name" value="NAD(P)-binding Rossmann-like Domain"/>
    <property type="match status" value="1"/>
</dbReference>
<accession>A0A2P4R7D2</accession>
<dbReference type="SUPFAM" id="SSF51735">
    <property type="entry name" value="NAD(P)-binding Rossmann-fold domains"/>
    <property type="match status" value="1"/>
</dbReference>
<dbReference type="Gene3D" id="3.90.180.10">
    <property type="entry name" value="Medium-chain alcohol dehydrogenases, catalytic domain"/>
    <property type="match status" value="1"/>
</dbReference>
<dbReference type="InterPro" id="IPR013154">
    <property type="entry name" value="ADH-like_N"/>
</dbReference>
<gene>
    <name evidence="2" type="ORF">C2R26_04465</name>
</gene>
<dbReference type="CDD" id="cd05289">
    <property type="entry name" value="MDR_like_2"/>
    <property type="match status" value="1"/>
</dbReference>
<evidence type="ECO:0000259" key="1">
    <source>
        <dbReference type="SMART" id="SM00829"/>
    </source>
</evidence>
<dbReference type="PANTHER" id="PTHR11695">
    <property type="entry name" value="ALCOHOL DEHYDROGENASE RELATED"/>
    <property type="match status" value="1"/>
</dbReference>
<feature type="domain" description="Enoyl reductase (ER)" evidence="1">
    <location>
        <begin position="13"/>
        <end position="331"/>
    </location>
</feature>
<proteinExistence type="predicted"/>
<name>A0A2P4R7D2_9LACO</name>
<dbReference type="Pfam" id="PF08240">
    <property type="entry name" value="ADH_N"/>
    <property type="match status" value="1"/>
</dbReference>
<dbReference type="Pfam" id="PF13602">
    <property type="entry name" value="ADH_zinc_N_2"/>
    <property type="match status" value="1"/>
</dbReference>